<dbReference type="SUPFAM" id="SSF55486">
    <property type="entry name" value="Metalloproteases ('zincins'), catalytic domain"/>
    <property type="match status" value="1"/>
</dbReference>
<evidence type="ECO:0000256" key="1">
    <source>
        <dbReference type="ARBA" id="ARBA00022670"/>
    </source>
</evidence>
<name>A0ABT8G3E0_9MICO</name>
<dbReference type="EMBL" id="JAUHPV010000007">
    <property type="protein sequence ID" value="MDN4473653.1"/>
    <property type="molecule type" value="Genomic_DNA"/>
</dbReference>
<dbReference type="InterPro" id="IPR001818">
    <property type="entry name" value="Pept_M10_metallopeptidase"/>
</dbReference>
<evidence type="ECO:0000259" key="5">
    <source>
        <dbReference type="Pfam" id="PF00413"/>
    </source>
</evidence>
<comment type="caution">
    <text evidence="6">The sequence shown here is derived from an EMBL/GenBank/DDBJ whole genome shotgun (WGS) entry which is preliminary data.</text>
</comment>
<evidence type="ECO:0000256" key="2">
    <source>
        <dbReference type="ARBA" id="ARBA00022723"/>
    </source>
</evidence>
<keyword evidence="3 6" id="KW-0378">Hydrolase</keyword>
<keyword evidence="7" id="KW-1185">Reference proteome</keyword>
<gene>
    <name evidence="6" type="ORF">QQX04_11675</name>
</gene>
<reference evidence="6" key="1">
    <citation type="submission" date="2023-06" db="EMBL/GenBank/DDBJ databases">
        <title>SYSU T00b26.</title>
        <authorList>
            <person name="Gao L."/>
            <person name="Fang B.-Z."/>
            <person name="Li W.-J."/>
        </authorList>
    </citation>
    <scope>NUCLEOTIDE SEQUENCE</scope>
    <source>
        <strain evidence="6">SYSU T00b26</strain>
    </source>
</reference>
<dbReference type="GO" id="GO:0008237">
    <property type="term" value="F:metallopeptidase activity"/>
    <property type="evidence" value="ECO:0007669"/>
    <property type="project" value="UniProtKB-KW"/>
</dbReference>
<evidence type="ECO:0000256" key="4">
    <source>
        <dbReference type="ARBA" id="ARBA00022833"/>
    </source>
</evidence>
<organism evidence="6 7">
    <name type="scientific">Demequina zhanjiangensis</name>
    <dbReference type="NCBI Taxonomy" id="3051659"/>
    <lineage>
        <taxon>Bacteria</taxon>
        <taxon>Bacillati</taxon>
        <taxon>Actinomycetota</taxon>
        <taxon>Actinomycetes</taxon>
        <taxon>Micrococcales</taxon>
        <taxon>Demequinaceae</taxon>
        <taxon>Demequina</taxon>
    </lineage>
</organism>
<keyword evidence="6" id="KW-0482">Metalloprotease</keyword>
<accession>A0ABT8G3E0</accession>
<keyword evidence="1" id="KW-0645">Protease</keyword>
<evidence type="ECO:0000256" key="3">
    <source>
        <dbReference type="ARBA" id="ARBA00022801"/>
    </source>
</evidence>
<dbReference type="Pfam" id="PF00413">
    <property type="entry name" value="Peptidase_M10"/>
    <property type="match status" value="1"/>
</dbReference>
<dbReference type="Proteomes" id="UP001172738">
    <property type="component" value="Unassembled WGS sequence"/>
</dbReference>
<evidence type="ECO:0000313" key="6">
    <source>
        <dbReference type="EMBL" id="MDN4473653.1"/>
    </source>
</evidence>
<dbReference type="Gene3D" id="3.40.390.10">
    <property type="entry name" value="Collagenase (Catalytic Domain)"/>
    <property type="match status" value="1"/>
</dbReference>
<dbReference type="InterPro" id="IPR024079">
    <property type="entry name" value="MetalloPept_cat_dom_sf"/>
</dbReference>
<sequence length="272" mass="28611">MNSAGRALSTFLIAVMVVGVGGFVWAAFARGLTWNDVTQFALPRNGVIVAEQRYVVPEPTGDGSRLLPQVIVAEGGTYEMWYPGVDGDPVRYDPCEPVEWVYNPGSEPEGGAQIVADAVQRVSDATGLLFVYEGETEEPLSDSRDAIQERYGVDRYAPVVIGWSDSGALAALEGTVVGVGGSSVVPAAKGDGEYLAAGSVVIDVDDAQDLLDGFDGDAVLRAVIMHELAHVVGLAHVDDEAELMSPANRWKTEWGPGDRTALALAGSGACQS</sequence>
<dbReference type="EC" id="3.4.24.-" evidence="6"/>
<protein>
    <submittedName>
        <fullName evidence="6">Matrixin family metalloprotease</fullName>
        <ecNumber evidence="6">3.4.24.-</ecNumber>
    </submittedName>
</protein>
<evidence type="ECO:0000313" key="7">
    <source>
        <dbReference type="Proteomes" id="UP001172738"/>
    </source>
</evidence>
<feature type="domain" description="Peptidase M10 metallopeptidase" evidence="5">
    <location>
        <begin position="201"/>
        <end position="249"/>
    </location>
</feature>
<keyword evidence="4" id="KW-0862">Zinc</keyword>
<proteinExistence type="predicted"/>
<keyword evidence="2" id="KW-0479">Metal-binding</keyword>
<dbReference type="RefSeq" id="WP_301129392.1">
    <property type="nucleotide sequence ID" value="NZ_JAUHPV010000007.1"/>
</dbReference>